<dbReference type="Proteomes" id="UP000015103">
    <property type="component" value="Unassembled WGS sequence"/>
</dbReference>
<dbReference type="HOGENOM" id="CLU_2834339_0_0_1"/>
<evidence type="ECO:0000313" key="1">
    <source>
        <dbReference type="EnsemblMetazoa" id="RPRC008604-PA"/>
    </source>
</evidence>
<keyword evidence="2" id="KW-1185">Reference proteome</keyword>
<organism evidence="1 2">
    <name type="scientific">Rhodnius prolixus</name>
    <name type="common">Triatomid bug</name>
    <dbReference type="NCBI Taxonomy" id="13249"/>
    <lineage>
        <taxon>Eukaryota</taxon>
        <taxon>Metazoa</taxon>
        <taxon>Ecdysozoa</taxon>
        <taxon>Arthropoda</taxon>
        <taxon>Hexapoda</taxon>
        <taxon>Insecta</taxon>
        <taxon>Pterygota</taxon>
        <taxon>Neoptera</taxon>
        <taxon>Paraneoptera</taxon>
        <taxon>Hemiptera</taxon>
        <taxon>Heteroptera</taxon>
        <taxon>Panheteroptera</taxon>
        <taxon>Cimicomorpha</taxon>
        <taxon>Reduviidae</taxon>
        <taxon>Triatominae</taxon>
        <taxon>Rhodnius</taxon>
    </lineage>
</organism>
<dbReference type="EMBL" id="ACPB03015181">
    <property type="status" value="NOT_ANNOTATED_CDS"/>
    <property type="molecule type" value="Genomic_DNA"/>
</dbReference>
<dbReference type="EnsemblMetazoa" id="RPRC008604-RA">
    <property type="protein sequence ID" value="RPRC008604-PA"/>
    <property type="gene ID" value="RPRC008604"/>
</dbReference>
<dbReference type="AlphaFoldDB" id="T1HX34"/>
<accession>T1HX34</accession>
<dbReference type="VEuPathDB" id="VectorBase:RPRC008604"/>
<proteinExistence type="predicted"/>
<name>T1HX34_RHOPR</name>
<sequence>MILNLVFCKQFFLALAIACVVAVEEVERVKKQVLVGGIGYPYGIGYRSIAGIAGIYPYSGIYGSYII</sequence>
<protein>
    <submittedName>
        <fullName evidence="1">Uncharacterized protein</fullName>
    </submittedName>
</protein>
<dbReference type="InParanoid" id="T1HX34"/>
<reference evidence="1" key="1">
    <citation type="submission" date="2015-05" db="UniProtKB">
        <authorList>
            <consortium name="EnsemblMetazoa"/>
        </authorList>
    </citation>
    <scope>IDENTIFICATION</scope>
</reference>
<evidence type="ECO:0000313" key="2">
    <source>
        <dbReference type="Proteomes" id="UP000015103"/>
    </source>
</evidence>